<keyword evidence="4" id="KW-0281">Fimbrium</keyword>
<evidence type="ECO:0000256" key="2">
    <source>
        <dbReference type="ARBA" id="ARBA00006671"/>
    </source>
</evidence>
<dbReference type="InterPro" id="IPR050263">
    <property type="entry name" value="Bact_Fimbrial_Adh_Pro"/>
</dbReference>
<dbReference type="EMBL" id="CABGGS010000045">
    <property type="protein sequence ID" value="VUS85321.1"/>
    <property type="molecule type" value="Genomic_DNA"/>
</dbReference>
<organism evidence="7 8">
    <name type="scientific">Klebsiella spallanzanii</name>
    <dbReference type="NCBI Taxonomy" id="2587528"/>
    <lineage>
        <taxon>Bacteria</taxon>
        <taxon>Pseudomonadati</taxon>
        <taxon>Pseudomonadota</taxon>
        <taxon>Gammaproteobacteria</taxon>
        <taxon>Enterobacterales</taxon>
        <taxon>Enterobacteriaceae</taxon>
        <taxon>Klebsiella/Raoultella group</taxon>
        <taxon>Klebsiella</taxon>
    </lineage>
</organism>
<feature type="signal peptide" evidence="5">
    <location>
        <begin position="1"/>
        <end position="35"/>
    </location>
</feature>
<dbReference type="InterPro" id="IPR000259">
    <property type="entry name" value="Adhesion_dom_fimbrial"/>
</dbReference>
<reference evidence="7 8" key="1">
    <citation type="submission" date="2019-07" db="EMBL/GenBank/DDBJ databases">
        <authorList>
            <person name="Brisse S."/>
            <person name="Rodrigues C."/>
            <person name="Thorpe H."/>
        </authorList>
    </citation>
    <scope>NUCLEOTIDE SEQUENCE [LARGE SCALE GENOMIC DNA]</scope>
    <source>
        <strain evidence="7">SB6411</strain>
    </source>
</reference>
<keyword evidence="8" id="KW-1185">Reference proteome</keyword>
<evidence type="ECO:0000259" key="6">
    <source>
        <dbReference type="Pfam" id="PF00419"/>
    </source>
</evidence>
<evidence type="ECO:0000256" key="4">
    <source>
        <dbReference type="ARBA" id="ARBA00023263"/>
    </source>
</evidence>
<feature type="chain" id="PRO_5046998150" evidence="5">
    <location>
        <begin position="36"/>
        <end position="397"/>
    </location>
</feature>
<protein>
    <submittedName>
        <fullName evidence="7">Fimbria adhesin protein</fullName>
    </submittedName>
</protein>
<dbReference type="RefSeq" id="WP_142982557.1">
    <property type="nucleotide sequence ID" value="NZ_CABGGS010000045.1"/>
</dbReference>
<dbReference type="Gene3D" id="2.60.40.1090">
    <property type="entry name" value="Fimbrial-type adhesion domain"/>
    <property type="match status" value="1"/>
</dbReference>
<dbReference type="Pfam" id="PF00419">
    <property type="entry name" value="Fimbrial"/>
    <property type="match status" value="1"/>
</dbReference>
<dbReference type="InterPro" id="IPR036937">
    <property type="entry name" value="Adhesion_dom_fimbrial_sf"/>
</dbReference>
<evidence type="ECO:0000313" key="7">
    <source>
        <dbReference type="EMBL" id="VUS85321.1"/>
    </source>
</evidence>
<feature type="domain" description="Fimbrial-type adhesion" evidence="6">
    <location>
        <begin position="225"/>
        <end position="397"/>
    </location>
</feature>
<comment type="subcellular location">
    <subcellularLocation>
        <location evidence="1">Fimbrium</location>
    </subcellularLocation>
</comment>
<dbReference type="SUPFAM" id="SSF49401">
    <property type="entry name" value="Bacterial adhesins"/>
    <property type="match status" value="1"/>
</dbReference>
<dbReference type="Gene3D" id="2.60.40.3310">
    <property type="match status" value="1"/>
</dbReference>
<accession>A0ABY6VPM3</accession>
<evidence type="ECO:0000256" key="1">
    <source>
        <dbReference type="ARBA" id="ARBA00004561"/>
    </source>
</evidence>
<evidence type="ECO:0000256" key="3">
    <source>
        <dbReference type="ARBA" id="ARBA00022729"/>
    </source>
</evidence>
<dbReference type="InterPro" id="IPR008966">
    <property type="entry name" value="Adhesion_dom_sf"/>
</dbReference>
<comment type="caution">
    <text evidence="7">The sequence shown here is derived from an EMBL/GenBank/DDBJ whole genome shotgun (WGS) entry which is preliminary data.</text>
</comment>
<dbReference type="Proteomes" id="UP000317652">
    <property type="component" value="Unassembled WGS sequence"/>
</dbReference>
<dbReference type="PANTHER" id="PTHR33420">
    <property type="entry name" value="FIMBRIAL SUBUNIT ELFA-RELATED"/>
    <property type="match status" value="1"/>
</dbReference>
<keyword evidence="3 5" id="KW-0732">Signal</keyword>
<proteinExistence type="inferred from homology"/>
<evidence type="ECO:0000256" key="5">
    <source>
        <dbReference type="SAM" id="SignalP"/>
    </source>
</evidence>
<sequence length="397" mass="41273">MKQIMRMAERSGRRMKGGLSLLAALAGLLAAQVQAVTPTCELAPIFTETVSIPVVGPGLSTAGEDAPVGTVLYKGQYSGMSNKTTKYSCGGGENEVTDVDFIMTILTKAEVVTTPSGAAITSGGKDIFPTNVEGIGAIFYFSAYTATQWSQFPASRSVSTSVTAGSLGIVGLSNAIFNGVTVELVKTGPIASGTHQVLGSSFPVFQFSVDATGPDSFSNVFFIVNFTGATTMYTKTCQLASSNIDVYLGRHDISSFDGAGATSDWQDFDITLKDCPPFYGYGNYRLSASTGNLTDSSSANSVALSFNSVNGVVDGNPAIASLDSSDDAATGVGIELSRRDVSGNIPLDGTGGFELDNLTTDDNATYVIPLKARYVQTESNVTAGIANGAVVFTIVYQ</sequence>
<evidence type="ECO:0000313" key="8">
    <source>
        <dbReference type="Proteomes" id="UP000317652"/>
    </source>
</evidence>
<comment type="similarity">
    <text evidence="2">Belongs to the fimbrial protein family.</text>
</comment>
<dbReference type="PANTHER" id="PTHR33420:SF3">
    <property type="entry name" value="FIMBRIAL SUBUNIT ELFA"/>
    <property type="match status" value="1"/>
</dbReference>
<name>A0ABY6VPM3_9ENTR</name>
<gene>
    <name evidence="7" type="primary">mrkD_1</name>
    <name evidence="7" type="ORF">SB6411_03204</name>
</gene>